<dbReference type="PANTHER" id="PTHR47936">
    <property type="entry name" value="PPR_LONG DOMAIN-CONTAINING PROTEIN"/>
    <property type="match status" value="1"/>
</dbReference>
<dbReference type="Proteomes" id="UP000626109">
    <property type="component" value="Unassembled WGS sequence"/>
</dbReference>
<dbReference type="EMBL" id="CAJNNW010032939">
    <property type="protein sequence ID" value="CAE8716286.1"/>
    <property type="molecule type" value="Genomic_DNA"/>
</dbReference>
<organism evidence="2 3">
    <name type="scientific">Polarella glacialis</name>
    <name type="common">Dinoflagellate</name>
    <dbReference type="NCBI Taxonomy" id="89957"/>
    <lineage>
        <taxon>Eukaryota</taxon>
        <taxon>Sar</taxon>
        <taxon>Alveolata</taxon>
        <taxon>Dinophyceae</taxon>
        <taxon>Suessiales</taxon>
        <taxon>Suessiaceae</taxon>
        <taxon>Polarella</taxon>
    </lineage>
</organism>
<gene>
    <name evidence="2" type="ORF">PGLA2088_LOCUS38994</name>
</gene>
<protein>
    <recommendedName>
        <fullName evidence="4">Pentatricopeptide repeat-containing protein, chloroplastic</fullName>
    </recommendedName>
</protein>
<dbReference type="InterPro" id="IPR011990">
    <property type="entry name" value="TPR-like_helical_dom_sf"/>
</dbReference>
<evidence type="ECO:0000313" key="3">
    <source>
        <dbReference type="Proteomes" id="UP000626109"/>
    </source>
</evidence>
<evidence type="ECO:0000256" key="1">
    <source>
        <dbReference type="ARBA" id="ARBA00022737"/>
    </source>
</evidence>
<dbReference type="AlphaFoldDB" id="A0A813KZZ5"/>
<feature type="non-terminal residue" evidence="2">
    <location>
        <position position="1"/>
    </location>
</feature>
<evidence type="ECO:0000313" key="2">
    <source>
        <dbReference type="EMBL" id="CAE8716286.1"/>
    </source>
</evidence>
<sequence length="256" mass="27034">MKLLEGVRQVRLEADVVTYGSAINSCGRGNRWQHSLALTSELWLVGVPASLAALNTCASACGKGQEWQRALELLALAPRLSTSGADGFSLATACDACAQAGRWREALAVLTTARHRMELGEHHELQAKRKGRSSSAVLLGATVSACSNAACWAQALGLMLSLSAAWQEAPNSVIFNAVLSACSRGSAWQVAVQLLQVANRQGVQGRPVSGGQGQQRHFDFTLPKPDLIAYNAVITAQASAICWPAALALLQSLFVA</sequence>
<proteinExistence type="predicted"/>
<dbReference type="Gene3D" id="1.25.40.10">
    <property type="entry name" value="Tetratricopeptide repeat domain"/>
    <property type="match status" value="2"/>
</dbReference>
<dbReference type="PANTHER" id="PTHR47936:SF1">
    <property type="entry name" value="PENTATRICOPEPTIDE REPEAT-CONTAINING PROTEIN GUN1, CHLOROPLASTIC"/>
    <property type="match status" value="1"/>
</dbReference>
<comment type="caution">
    <text evidence="2">The sequence shown here is derived from an EMBL/GenBank/DDBJ whole genome shotgun (WGS) entry which is preliminary data.</text>
</comment>
<evidence type="ECO:0008006" key="4">
    <source>
        <dbReference type="Google" id="ProtNLM"/>
    </source>
</evidence>
<reference evidence="2" key="1">
    <citation type="submission" date="2021-02" db="EMBL/GenBank/DDBJ databases">
        <authorList>
            <person name="Dougan E. K."/>
            <person name="Rhodes N."/>
            <person name="Thang M."/>
            <person name="Chan C."/>
        </authorList>
    </citation>
    <scope>NUCLEOTIDE SEQUENCE</scope>
</reference>
<accession>A0A813KZZ5</accession>
<name>A0A813KZZ5_POLGL</name>
<keyword evidence="1" id="KW-0677">Repeat</keyword>